<evidence type="ECO:0000313" key="7">
    <source>
        <dbReference type="Proteomes" id="UP001443914"/>
    </source>
</evidence>
<evidence type="ECO:0000313" key="6">
    <source>
        <dbReference type="EMBL" id="KAK9750134.1"/>
    </source>
</evidence>
<evidence type="ECO:0000256" key="3">
    <source>
        <dbReference type="ARBA" id="ARBA00022833"/>
    </source>
</evidence>
<evidence type="ECO:0000259" key="5">
    <source>
        <dbReference type="PROSITE" id="PS50966"/>
    </source>
</evidence>
<keyword evidence="2 4" id="KW-0863">Zinc-finger</keyword>
<feature type="domain" description="SWIM-type" evidence="5">
    <location>
        <begin position="248"/>
        <end position="284"/>
    </location>
</feature>
<dbReference type="Pfam" id="PF10551">
    <property type="entry name" value="MULE"/>
    <property type="match status" value="1"/>
</dbReference>
<dbReference type="InterPro" id="IPR018289">
    <property type="entry name" value="MULE_transposase_dom"/>
</dbReference>
<gene>
    <name evidence="6" type="ORF">RND81_02G175600</name>
</gene>
<keyword evidence="7" id="KW-1185">Reference proteome</keyword>
<dbReference type="PANTHER" id="PTHR47718:SF18">
    <property type="entry name" value="PROTEIN FAR1-RELATED SEQUENCE 5-LIKE"/>
    <property type="match status" value="1"/>
</dbReference>
<name>A0AAW1MV52_SAPOF</name>
<dbReference type="PROSITE" id="PS50966">
    <property type="entry name" value="ZF_SWIM"/>
    <property type="match status" value="1"/>
</dbReference>
<dbReference type="InterPro" id="IPR006564">
    <property type="entry name" value="Znf_PMZ"/>
</dbReference>
<evidence type="ECO:0000256" key="1">
    <source>
        <dbReference type="ARBA" id="ARBA00022723"/>
    </source>
</evidence>
<evidence type="ECO:0000256" key="2">
    <source>
        <dbReference type="ARBA" id="ARBA00022771"/>
    </source>
</evidence>
<dbReference type="Pfam" id="PF04434">
    <property type="entry name" value="SWIM"/>
    <property type="match status" value="1"/>
</dbReference>
<protein>
    <recommendedName>
        <fullName evidence="5">SWIM-type domain-containing protein</fullName>
    </recommendedName>
</protein>
<dbReference type="InterPro" id="IPR007527">
    <property type="entry name" value="Znf_SWIM"/>
</dbReference>
<dbReference type="Proteomes" id="UP001443914">
    <property type="component" value="Unassembled WGS sequence"/>
</dbReference>
<reference evidence="6" key="1">
    <citation type="submission" date="2024-03" db="EMBL/GenBank/DDBJ databases">
        <title>WGS assembly of Saponaria officinalis var. Norfolk2.</title>
        <authorList>
            <person name="Jenkins J."/>
            <person name="Shu S."/>
            <person name="Grimwood J."/>
            <person name="Barry K."/>
            <person name="Goodstein D."/>
            <person name="Schmutz J."/>
            <person name="Leebens-Mack J."/>
            <person name="Osbourn A."/>
        </authorList>
    </citation>
    <scope>NUCLEOTIDE SEQUENCE [LARGE SCALE GENOMIC DNA]</scope>
    <source>
        <strain evidence="6">JIC</strain>
    </source>
</reference>
<dbReference type="GO" id="GO:0008270">
    <property type="term" value="F:zinc ion binding"/>
    <property type="evidence" value="ECO:0007669"/>
    <property type="project" value="UniProtKB-KW"/>
</dbReference>
<keyword evidence="3" id="KW-0862">Zinc</keyword>
<organism evidence="6 7">
    <name type="scientific">Saponaria officinalis</name>
    <name type="common">Common soapwort</name>
    <name type="synonym">Lychnis saponaria</name>
    <dbReference type="NCBI Taxonomy" id="3572"/>
    <lineage>
        <taxon>Eukaryota</taxon>
        <taxon>Viridiplantae</taxon>
        <taxon>Streptophyta</taxon>
        <taxon>Embryophyta</taxon>
        <taxon>Tracheophyta</taxon>
        <taxon>Spermatophyta</taxon>
        <taxon>Magnoliopsida</taxon>
        <taxon>eudicotyledons</taxon>
        <taxon>Gunneridae</taxon>
        <taxon>Pentapetalae</taxon>
        <taxon>Caryophyllales</taxon>
        <taxon>Caryophyllaceae</taxon>
        <taxon>Caryophylleae</taxon>
        <taxon>Saponaria</taxon>
    </lineage>
</organism>
<dbReference type="EMBL" id="JBDFQZ010000002">
    <property type="protein sequence ID" value="KAK9750134.1"/>
    <property type="molecule type" value="Genomic_DNA"/>
</dbReference>
<dbReference type="SMART" id="SM00575">
    <property type="entry name" value="ZnF_PMZ"/>
    <property type="match status" value="1"/>
</dbReference>
<proteinExistence type="predicted"/>
<dbReference type="PANTHER" id="PTHR47718">
    <property type="entry name" value="OS01G0519700 PROTEIN"/>
    <property type="match status" value="1"/>
</dbReference>
<evidence type="ECO:0000256" key="4">
    <source>
        <dbReference type="PROSITE-ProRule" id="PRU00325"/>
    </source>
</evidence>
<dbReference type="AlphaFoldDB" id="A0AAW1MV52"/>
<comment type="caution">
    <text evidence="6">The sequence shown here is derived from an EMBL/GenBank/DDBJ whole genome shotgun (WGS) entry which is preliminary data.</text>
</comment>
<sequence length="396" mass="45809">MVHLKQSRDLNLFHKKIIMDNSGVNQGPVKTFRMFKDSFYFDIDVDGDGNLRRIFWADPIVIKNYRLFGDSMSFDTTFDMNKYRMVFAPFTGVDHHKKYITFVARILANESIESFTWLFESFLKAMGGCYPICIITDQDAGIKGGIEKLTDKVGSSICRDTDFLKDFTACVWNEDVEISDFEKKWSSIISKYGLYSKNYFANLLTLLDLEELASEFYTLTIFFDFQDELKAAYAEQITIRDRGRNSLYTVVFTTNEQKLVCSCKIFQRHGILCRHALWVLKDNGFKKNKINELWSEIFSCVFVVENNEKSIDELMELLQEVKSKKAHKFDVGKSKNKKTELEMLIRVSIPNEVTVLPPKQSKNKGSAIQEHKKALRNCNACGKIGFHDHRNCPGKM</sequence>
<accession>A0AAW1MV52</accession>
<keyword evidence="1" id="KW-0479">Metal-binding</keyword>